<feature type="chain" id="PRO_5040755684" evidence="3">
    <location>
        <begin position="23"/>
        <end position="739"/>
    </location>
</feature>
<dbReference type="AlphaFoldDB" id="A0A9X2CI05"/>
<evidence type="ECO:0000313" key="6">
    <source>
        <dbReference type="EMBL" id="MCL1139085.1"/>
    </source>
</evidence>
<keyword evidence="7" id="KW-1185">Reference proteome</keyword>
<dbReference type="Proteomes" id="UP001139293">
    <property type="component" value="Unassembled WGS sequence"/>
</dbReference>
<dbReference type="SUPFAM" id="SSF48695">
    <property type="entry name" value="Multiheme cytochromes"/>
    <property type="match status" value="1"/>
</dbReference>
<evidence type="ECO:0000259" key="5">
    <source>
        <dbReference type="Pfam" id="PF22113"/>
    </source>
</evidence>
<dbReference type="InterPro" id="IPR054336">
    <property type="entry name" value="OmcA-like_N"/>
</dbReference>
<dbReference type="GO" id="GO:0016491">
    <property type="term" value="F:oxidoreductase activity"/>
    <property type="evidence" value="ECO:0007669"/>
    <property type="project" value="TreeGrafter"/>
</dbReference>
<proteinExistence type="predicted"/>
<feature type="signal peptide" evidence="3">
    <location>
        <begin position="1"/>
        <end position="22"/>
    </location>
</feature>
<feature type="region of interest" description="Disordered" evidence="2">
    <location>
        <begin position="504"/>
        <end position="524"/>
    </location>
</feature>
<dbReference type="Pfam" id="PF22113">
    <property type="entry name" value="Mtrc-MtrF_II-IV_dom"/>
    <property type="match status" value="2"/>
</dbReference>
<feature type="domain" description="OmcA-like N-terminal" evidence="4">
    <location>
        <begin position="54"/>
        <end position="204"/>
    </location>
</feature>
<evidence type="ECO:0000256" key="3">
    <source>
        <dbReference type="SAM" id="SignalP"/>
    </source>
</evidence>
<dbReference type="InterPro" id="IPR051829">
    <property type="entry name" value="Multiheme_Cytochr_ET"/>
</dbReference>
<evidence type="ECO:0000256" key="1">
    <source>
        <dbReference type="ARBA" id="ARBA00022729"/>
    </source>
</evidence>
<keyword evidence="1 3" id="KW-0732">Signal</keyword>
<dbReference type="NCBIfam" id="TIGR03507">
    <property type="entry name" value="decahem_SO1788"/>
    <property type="match status" value="1"/>
</dbReference>
<organism evidence="6 7">
    <name type="scientific">Shewanella pneumatophori</name>
    <dbReference type="NCBI Taxonomy" id="314092"/>
    <lineage>
        <taxon>Bacteria</taxon>
        <taxon>Pseudomonadati</taxon>
        <taxon>Pseudomonadota</taxon>
        <taxon>Gammaproteobacteria</taxon>
        <taxon>Alteromonadales</taxon>
        <taxon>Shewanellaceae</taxon>
        <taxon>Shewanella</taxon>
    </lineage>
</organism>
<dbReference type="PROSITE" id="PS51257">
    <property type="entry name" value="PROKAR_LIPOPROTEIN"/>
    <property type="match status" value="1"/>
</dbReference>
<accession>A0A9X2CI05</accession>
<feature type="domain" description="Outer membrane cytochrome MtrC/MtrF-like" evidence="5">
    <location>
        <begin position="557"/>
        <end position="732"/>
    </location>
</feature>
<gene>
    <name evidence="6" type="ORF">L2740_11075</name>
</gene>
<dbReference type="PANTHER" id="PTHR35038:SF6">
    <property type="entry name" value="SURFACE LOCALIZED DECAHEME CYTOCHROME C LIPOPROTEIN"/>
    <property type="match status" value="1"/>
</dbReference>
<evidence type="ECO:0000313" key="7">
    <source>
        <dbReference type="Proteomes" id="UP001139293"/>
    </source>
</evidence>
<name>A0A9X2CI05_9GAMM</name>
<comment type="caution">
    <text evidence="6">The sequence shown here is derived from an EMBL/GenBank/DDBJ whole genome shotgun (WGS) entry which is preliminary data.</text>
</comment>
<evidence type="ECO:0000256" key="2">
    <source>
        <dbReference type="SAM" id="MobiDB-lite"/>
    </source>
</evidence>
<feature type="domain" description="Outer membrane cytochrome MtrC/MtrF-like" evidence="5">
    <location>
        <begin position="211"/>
        <end position="360"/>
    </location>
</feature>
<dbReference type="InterPro" id="IPR054337">
    <property type="entry name" value="Mtrc-MtrF-like_dom_II/IV"/>
</dbReference>
<dbReference type="PANTHER" id="PTHR35038">
    <property type="entry name" value="DISSIMILATORY SULFITE REDUCTASE SIRA"/>
    <property type="match status" value="1"/>
</dbReference>
<dbReference type="EMBL" id="JAKILB010000006">
    <property type="protein sequence ID" value="MCL1139085.1"/>
    <property type="molecule type" value="Genomic_DNA"/>
</dbReference>
<dbReference type="InterPro" id="IPR036280">
    <property type="entry name" value="Multihaem_cyt_sf"/>
</dbReference>
<dbReference type="Gene3D" id="3.90.10.10">
    <property type="entry name" value="Cytochrome C3"/>
    <property type="match status" value="2"/>
</dbReference>
<sequence>MMKFFNLSAASKALLTAGVLSLAVTGCSGDDGKNGEDGKPGPVGKPIGEVSQVKADITSASVSDDGFLTVNFNLADANGAAVFGLQQDDIGAVSFGRMGKVKDIDETNVEGANREIWLSYFNKDKGEGHYTGSSYFQGKNCENCLTDNGDGSYTLVLDKAVDTLEKYSYDAEATNGIYLGVKSANDAGSTLVNNTFFYWQPSSDTAQDKPKAVIADETCQSCHRPGQDGALSMHGGKHVTLESCTFCHADYNSYMKQDKDTDGNAVGEPYEYDGSIKGMAHEIHSHSYYNGIYPQSASNCLTCHQPDENLAMADAWKGDVDTATCMNCHNSPYAVPSWHWDSENNQIAESKQNCVSCHNDPDGYRGAERGHYSENNNAQATELKVVFNSMTYANDTITANFSVKDGEELVPFDQIDKRPYKYGGYNSAIVVNGVLTDDFLVNYQKVGWNKLTANADGTITATITAADFNIEPIIDAGATIALSSQLHVCFGEKGVREACAYVPGENSDGTPTKGDGSEAGDQLDGQEAPYLVSDTFFFKQDGTAVTETPRSQHAEMSDCQQCHTTSITHRYTNDIDGCASCHNGTRDKKGAGSSNLAYIVHSKHYLYDSSGDMFFKKAECQACHGEDGFSLSHIEANAAPVAFGTTDGERYAPGVNEQLVVSPQTAACVSCHQAPYALDESAASHIKSMGGILVQEGTSLSTLGIPASEYEKLDIQETCATCHKDASLLEAHSNWGSSH</sequence>
<dbReference type="Pfam" id="PF22112">
    <property type="entry name" value="OmcA-like_N"/>
    <property type="match status" value="1"/>
</dbReference>
<protein>
    <submittedName>
        <fullName evidence="6">OmcA/MtrC family decaheme c-type cytochrome</fullName>
    </submittedName>
</protein>
<evidence type="ECO:0000259" key="4">
    <source>
        <dbReference type="Pfam" id="PF22112"/>
    </source>
</evidence>
<dbReference type="InterPro" id="IPR020014">
    <property type="entry name" value="Decahaem_cyt-c_OmcA/MtrC"/>
</dbReference>
<reference evidence="6" key="1">
    <citation type="submission" date="2022-01" db="EMBL/GenBank/DDBJ databases">
        <title>Whole genome-based taxonomy of the Shewanellaceae.</title>
        <authorList>
            <person name="Martin-Rodriguez A.J."/>
        </authorList>
    </citation>
    <scope>NUCLEOTIDE SEQUENCE</scope>
    <source>
        <strain evidence="6">KCTC 23973</strain>
    </source>
</reference>
<dbReference type="RefSeq" id="WP_248950258.1">
    <property type="nucleotide sequence ID" value="NZ_JAKILB010000006.1"/>
</dbReference>